<organism evidence="1 2">
    <name type="scientific">Arachis hypogaea</name>
    <name type="common">Peanut</name>
    <dbReference type="NCBI Taxonomy" id="3818"/>
    <lineage>
        <taxon>Eukaryota</taxon>
        <taxon>Viridiplantae</taxon>
        <taxon>Streptophyta</taxon>
        <taxon>Embryophyta</taxon>
        <taxon>Tracheophyta</taxon>
        <taxon>Spermatophyta</taxon>
        <taxon>Magnoliopsida</taxon>
        <taxon>eudicotyledons</taxon>
        <taxon>Gunneridae</taxon>
        <taxon>Pentapetalae</taxon>
        <taxon>rosids</taxon>
        <taxon>fabids</taxon>
        <taxon>Fabales</taxon>
        <taxon>Fabaceae</taxon>
        <taxon>Papilionoideae</taxon>
        <taxon>50 kb inversion clade</taxon>
        <taxon>dalbergioids sensu lato</taxon>
        <taxon>Dalbergieae</taxon>
        <taxon>Pterocarpus clade</taxon>
        <taxon>Arachis</taxon>
    </lineage>
</organism>
<dbReference type="AlphaFoldDB" id="A0A444Z585"/>
<gene>
    <name evidence="1" type="ORF">Ahy_B05g077616</name>
</gene>
<keyword evidence="2" id="KW-1185">Reference proteome</keyword>
<evidence type="ECO:0000313" key="1">
    <source>
        <dbReference type="EMBL" id="RYR09342.1"/>
    </source>
</evidence>
<dbReference type="Proteomes" id="UP000289738">
    <property type="component" value="Chromosome B05"/>
</dbReference>
<sequence>MKKSMSCSSRSRIEVNELFPYSHGYTELTFL</sequence>
<name>A0A444Z585_ARAHY</name>
<comment type="caution">
    <text evidence="1">The sequence shown here is derived from an EMBL/GenBank/DDBJ whole genome shotgun (WGS) entry which is preliminary data.</text>
</comment>
<dbReference type="EMBL" id="SDMP01000015">
    <property type="protein sequence ID" value="RYR09342.1"/>
    <property type="molecule type" value="Genomic_DNA"/>
</dbReference>
<accession>A0A444Z585</accession>
<proteinExistence type="predicted"/>
<protein>
    <submittedName>
        <fullName evidence="1">Uncharacterized protein</fullName>
    </submittedName>
</protein>
<evidence type="ECO:0000313" key="2">
    <source>
        <dbReference type="Proteomes" id="UP000289738"/>
    </source>
</evidence>
<reference evidence="1 2" key="1">
    <citation type="submission" date="2019-01" db="EMBL/GenBank/DDBJ databases">
        <title>Sequencing of cultivated peanut Arachis hypogaea provides insights into genome evolution and oil improvement.</title>
        <authorList>
            <person name="Chen X."/>
        </authorList>
    </citation>
    <scope>NUCLEOTIDE SEQUENCE [LARGE SCALE GENOMIC DNA]</scope>
    <source>
        <strain evidence="2">cv. Fuhuasheng</strain>
        <tissue evidence="1">Leaves</tissue>
    </source>
</reference>